<dbReference type="Ensembl" id="ENSCAFT00030042455.1">
    <property type="protein sequence ID" value="ENSCAFP00030037043.1"/>
    <property type="gene ID" value="ENSCAFG00030022374.1"/>
</dbReference>
<keyword evidence="6" id="KW-0805">Transcription regulation</keyword>
<dbReference type="InterPro" id="IPR036236">
    <property type="entry name" value="Znf_C2H2_sf"/>
</dbReference>
<evidence type="ECO:0000313" key="14">
    <source>
        <dbReference type="Proteomes" id="UP000694429"/>
    </source>
</evidence>
<dbReference type="GO" id="GO:0005634">
    <property type="term" value="C:nucleus"/>
    <property type="evidence" value="ECO:0007669"/>
    <property type="project" value="UniProtKB-SubCell"/>
</dbReference>
<evidence type="ECO:0000256" key="2">
    <source>
        <dbReference type="ARBA" id="ARBA00022723"/>
    </source>
</evidence>
<evidence type="ECO:0000313" key="13">
    <source>
        <dbReference type="Ensembl" id="ENSCAFP00030037043.1"/>
    </source>
</evidence>
<feature type="domain" description="C2H2-type" evidence="12">
    <location>
        <begin position="133"/>
        <end position="156"/>
    </location>
</feature>
<evidence type="ECO:0000256" key="7">
    <source>
        <dbReference type="ARBA" id="ARBA00023125"/>
    </source>
</evidence>
<dbReference type="PANTHER" id="PTHR24383:SF12">
    <property type="entry name" value="ZINC FINGER PROTEIN 618"/>
    <property type="match status" value="1"/>
</dbReference>
<feature type="compositionally biased region" description="Polar residues" evidence="11">
    <location>
        <begin position="421"/>
        <end position="430"/>
    </location>
</feature>
<dbReference type="Proteomes" id="UP000694429">
    <property type="component" value="Chromosome 11"/>
</dbReference>
<evidence type="ECO:0000259" key="12">
    <source>
        <dbReference type="PROSITE" id="PS50157"/>
    </source>
</evidence>
<feature type="region of interest" description="Disordered" evidence="11">
    <location>
        <begin position="304"/>
        <end position="357"/>
    </location>
</feature>
<dbReference type="SUPFAM" id="SSF57667">
    <property type="entry name" value="beta-beta-alpha zinc fingers"/>
    <property type="match status" value="2"/>
</dbReference>
<evidence type="ECO:0000256" key="5">
    <source>
        <dbReference type="ARBA" id="ARBA00022833"/>
    </source>
</evidence>
<feature type="region of interest" description="Disordered" evidence="11">
    <location>
        <begin position="400"/>
        <end position="434"/>
    </location>
</feature>
<keyword evidence="7" id="KW-0238">DNA-binding</keyword>
<keyword evidence="5" id="KW-0862">Zinc</keyword>
<keyword evidence="2" id="KW-0479">Metal-binding</keyword>
<reference evidence="13" key="2">
    <citation type="submission" date="2025-08" db="UniProtKB">
        <authorList>
            <consortium name="Ensembl"/>
        </authorList>
    </citation>
    <scope>IDENTIFICATION</scope>
</reference>
<dbReference type="InterPro" id="IPR013087">
    <property type="entry name" value="Znf_C2H2_type"/>
</dbReference>
<evidence type="ECO:0000256" key="4">
    <source>
        <dbReference type="ARBA" id="ARBA00022771"/>
    </source>
</evidence>
<dbReference type="SMART" id="SM00355">
    <property type="entry name" value="ZnF_C2H2"/>
    <property type="match status" value="4"/>
</dbReference>
<reference evidence="13" key="1">
    <citation type="submission" date="2019-03" db="EMBL/GenBank/DDBJ databases">
        <authorList>
            <person name="Warren W.C."/>
            <person name="Johnson G.S."/>
        </authorList>
    </citation>
    <scope>NUCLEOTIDE SEQUENCE [LARGE SCALE GENOMIC DNA]</scope>
    <source>
        <strain evidence="13">Basenji</strain>
    </source>
</reference>
<evidence type="ECO:0000256" key="3">
    <source>
        <dbReference type="ARBA" id="ARBA00022737"/>
    </source>
</evidence>
<gene>
    <name evidence="13" type="primary">ZNF618</name>
</gene>
<dbReference type="Gene3D" id="3.30.160.60">
    <property type="entry name" value="Classic Zinc Finger"/>
    <property type="match status" value="2"/>
</dbReference>
<evidence type="ECO:0000256" key="11">
    <source>
        <dbReference type="SAM" id="MobiDB-lite"/>
    </source>
</evidence>
<feature type="compositionally biased region" description="Low complexity" evidence="11">
    <location>
        <begin position="345"/>
        <end position="357"/>
    </location>
</feature>
<evidence type="ECO:0000256" key="9">
    <source>
        <dbReference type="ARBA" id="ARBA00023242"/>
    </source>
</evidence>
<evidence type="ECO:0000256" key="10">
    <source>
        <dbReference type="PROSITE-ProRule" id="PRU00042"/>
    </source>
</evidence>
<proteinExistence type="predicted"/>
<feature type="domain" description="C2H2-type" evidence="12">
    <location>
        <begin position="92"/>
        <end position="119"/>
    </location>
</feature>
<dbReference type="AlphaFoldDB" id="A0A8C0P822"/>
<dbReference type="GO" id="GO:0008270">
    <property type="term" value="F:zinc ion binding"/>
    <property type="evidence" value="ECO:0007669"/>
    <property type="project" value="UniProtKB-KW"/>
</dbReference>
<feature type="compositionally biased region" description="Basic and acidic residues" evidence="11">
    <location>
        <begin position="330"/>
        <end position="344"/>
    </location>
</feature>
<feature type="region of interest" description="Disordered" evidence="11">
    <location>
        <begin position="247"/>
        <end position="272"/>
    </location>
</feature>
<dbReference type="PANTHER" id="PTHR24383">
    <property type="entry name" value="ZINC FINGER PROTEIN"/>
    <property type="match status" value="1"/>
</dbReference>
<protein>
    <submittedName>
        <fullName evidence="13">Zinc finger protein 618</fullName>
    </submittedName>
</protein>
<feature type="domain" description="C2H2-type" evidence="12">
    <location>
        <begin position="221"/>
        <end position="244"/>
    </location>
</feature>
<dbReference type="PROSITE" id="PS50157">
    <property type="entry name" value="ZINC_FINGER_C2H2_2"/>
    <property type="match status" value="4"/>
</dbReference>
<comment type="subcellular location">
    <subcellularLocation>
        <location evidence="1">Nucleus</location>
    </subcellularLocation>
</comment>
<feature type="compositionally biased region" description="Polar residues" evidence="11">
    <location>
        <begin position="305"/>
        <end position="322"/>
    </location>
</feature>
<organism evidence="13 14">
    <name type="scientific">Canis lupus familiaris</name>
    <name type="common">Dog</name>
    <name type="synonym">Canis familiaris</name>
    <dbReference type="NCBI Taxonomy" id="9615"/>
    <lineage>
        <taxon>Eukaryota</taxon>
        <taxon>Metazoa</taxon>
        <taxon>Chordata</taxon>
        <taxon>Craniata</taxon>
        <taxon>Vertebrata</taxon>
        <taxon>Euteleostomi</taxon>
        <taxon>Mammalia</taxon>
        <taxon>Eutheria</taxon>
        <taxon>Laurasiatheria</taxon>
        <taxon>Carnivora</taxon>
        <taxon>Caniformia</taxon>
        <taxon>Canidae</taxon>
        <taxon>Canis</taxon>
    </lineage>
</organism>
<keyword evidence="8" id="KW-0804">Transcription</keyword>
<keyword evidence="4 10" id="KW-0863">Zinc-finger</keyword>
<sequence>MGSDSPEVTLESWGQNLDLDPRAPDSQLRAVSAGPRCLSPCWGRDRPLDDPWALVMEFLTLGGIAAGPGTSPLARAGYCLTCPLLSCVLGSYECGICGKKYKYYNCFQTHVRAHRDTEATSGEGASQGNNFRYTCDICGKKYKYYSCFQEHRDLHAVDVFSVEGAPENRADPFDQGVVATDEVKEEPPEPFQKIGPMNNITSEIFKKKEVRQCQKRETGNYTCEFCGKQYKYYTPYQEHVALHAPISTAPGWEPPDDPDTGSECSHPEVSPSPRFVAAKTQTNQSGKKAPASVVRCATLLHRTPPATQTQTFRTPNSGSPASKATAESAFSRRVEGKAQNHFEETNSSSQNSSETASPLISNPFPLLQKPYTCGACGIQFQFYNNLLEHMQSHAADNENNIASNQSRSPPAVVEEKWKPQAQRNSANNSDARPHAKLLYTQDLIRGNCDLTGQAEGSPGRGGDLFVVREHIFSDGQKWNPLSTILLGALS</sequence>
<evidence type="ECO:0000256" key="8">
    <source>
        <dbReference type="ARBA" id="ARBA00023163"/>
    </source>
</evidence>
<dbReference type="GO" id="GO:0003677">
    <property type="term" value="F:DNA binding"/>
    <property type="evidence" value="ECO:0007669"/>
    <property type="project" value="UniProtKB-KW"/>
</dbReference>
<keyword evidence="9" id="KW-0539">Nucleus</keyword>
<evidence type="ECO:0000256" key="1">
    <source>
        <dbReference type="ARBA" id="ARBA00004123"/>
    </source>
</evidence>
<name>A0A8C0P822_CANLF</name>
<accession>A0A8C0P822</accession>
<keyword evidence="3" id="KW-0677">Repeat</keyword>
<feature type="domain" description="C2H2-type" evidence="12">
    <location>
        <begin position="371"/>
        <end position="398"/>
    </location>
</feature>
<dbReference type="PROSITE" id="PS00028">
    <property type="entry name" value="ZINC_FINGER_C2H2_1"/>
    <property type="match status" value="4"/>
</dbReference>
<evidence type="ECO:0000256" key="6">
    <source>
        <dbReference type="ARBA" id="ARBA00023015"/>
    </source>
</evidence>